<name>A0ABP9ECP8_9PSEU</name>
<feature type="transmembrane region" description="Helical" evidence="7">
    <location>
        <begin position="22"/>
        <end position="49"/>
    </location>
</feature>
<evidence type="ECO:0000313" key="9">
    <source>
        <dbReference type="EMBL" id="GAA4873977.1"/>
    </source>
</evidence>
<accession>A0ABP9ECP8</accession>
<dbReference type="PANTHER" id="PTHR42718">
    <property type="entry name" value="MAJOR FACILITATOR SUPERFAMILY MULTIDRUG TRANSPORTER MFSC"/>
    <property type="match status" value="1"/>
</dbReference>
<feature type="transmembrane region" description="Helical" evidence="7">
    <location>
        <begin position="150"/>
        <end position="170"/>
    </location>
</feature>
<feature type="transmembrane region" description="Helical" evidence="7">
    <location>
        <begin position="209"/>
        <end position="227"/>
    </location>
</feature>
<feature type="transmembrane region" description="Helical" evidence="7">
    <location>
        <begin position="272"/>
        <end position="298"/>
    </location>
</feature>
<dbReference type="Pfam" id="PF07690">
    <property type="entry name" value="MFS_1"/>
    <property type="match status" value="1"/>
</dbReference>
<comment type="caution">
    <text evidence="9">The sequence shown here is derived from an EMBL/GenBank/DDBJ whole genome shotgun (WGS) entry which is preliminary data.</text>
</comment>
<feature type="transmembrane region" description="Helical" evidence="7">
    <location>
        <begin position="120"/>
        <end position="138"/>
    </location>
</feature>
<evidence type="ECO:0000256" key="1">
    <source>
        <dbReference type="ARBA" id="ARBA00004651"/>
    </source>
</evidence>
<evidence type="ECO:0000256" key="5">
    <source>
        <dbReference type="ARBA" id="ARBA00022989"/>
    </source>
</evidence>
<proteinExistence type="predicted"/>
<keyword evidence="5 7" id="KW-1133">Transmembrane helix</keyword>
<dbReference type="InterPro" id="IPR011701">
    <property type="entry name" value="MFS"/>
</dbReference>
<keyword evidence="4 7" id="KW-0812">Transmembrane</keyword>
<protein>
    <submittedName>
        <fullName evidence="9">MFS transporter</fullName>
    </submittedName>
</protein>
<feature type="transmembrane region" description="Helical" evidence="7">
    <location>
        <begin position="61"/>
        <end position="79"/>
    </location>
</feature>
<dbReference type="PANTHER" id="PTHR42718:SF46">
    <property type="entry name" value="BLR6921 PROTEIN"/>
    <property type="match status" value="1"/>
</dbReference>
<evidence type="ECO:0000256" key="4">
    <source>
        <dbReference type="ARBA" id="ARBA00022692"/>
    </source>
</evidence>
<keyword evidence="6 7" id="KW-0472">Membrane</keyword>
<keyword evidence="3" id="KW-1003">Cell membrane</keyword>
<evidence type="ECO:0000256" key="2">
    <source>
        <dbReference type="ARBA" id="ARBA00022448"/>
    </source>
</evidence>
<dbReference type="InterPro" id="IPR036259">
    <property type="entry name" value="MFS_trans_sf"/>
</dbReference>
<dbReference type="RefSeq" id="WP_274230749.1">
    <property type="nucleotide sequence ID" value="NZ_BAABHQ010000005.1"/>
</dbReference>
<evidence type="ECO:0000256" key="7">
    <source>
        <dbReference type="SAM" id="Phobius"/>
    </source>
</evidence>
<dbReference type="PROSITE" id="PS00216">
    <property type="entry name" value="SUGAR_TRANSPORT_1"/>
    <property type="match status" value="1"/>
</dbReference>
<feature type="transmembrane region" description="Helical" evidence="7">
    <location>
        <begin position="370"/>
        <end position="390"/>
    </location>
</feature>
<sequence length="472" mass="46951">MSAALAVRDDAATTRALSRRRWIALGVIALAQLTIALDATVVTVALPSAQAELGFPDAQRHWVITAYTAVLGGTLLLGGRIADHIGRRRTFLVGLAGFGVASALAALAPALPWLAVARGLQGAFAALLAPTVLALLSVGFPDPRERGRAFAVFGAVAGGGGAVGLVLGGLLAETVGWRACLFLAVPIVVVTALGARFLPRGEGGGPRRWDTRGALLVTAALVALVAGCSAALPAVWTLGLLATGAALLAAFVRHEARTPEPLLPLSVLADRVLVGSCLTLGLSVVGVLGAFLVLTYFLQVVLGFSPLRTGLAFLPLSAALLVGAQVAGRVMARVPTRALVVPGLLVAATGLLLLTRLTPHSGYASGVLPAELLLGVGVGAVFTPVISLATSRARPAAAGVTAAVVSTAQQLGGSFGVAGLNALAVAAAGATAAGSRPSVDALVAGSTTAAGAAAAALLVAALVTTVLVRTEH</sequence>
<evidence type="ECO:0000259" key="8">
    <source>
        <dbReference type="PROSITE" id="PS50850"/>
    </source>
</evidence>
<keyword evidence="10" id="KW-1185">Reference proteome</keyword>
<dbReference type="InterPro" id="IPR005829">
    <property type="entry name" value="Sugar_transporter_CS"/>
</dbReference>
<dbReference type="EMBL" id="BAABHQ010000005">
    <property type="protein sequence ID" value="GAA4873977.1"/>
    <property type="molecule type" value="Genomic_DNA"/>
</dbReference>
<dbReference type="Gene3D" id="1.20.1720.10">
    <property type="entry name" value="Multidrug resistance protein D"/>
    <property type="match status" value="2"/>
</dbReference>
<dbReference type="PROSITE" id="PS50850">
    <property type="entry name" value="MFS"/>
    <property type="match status" value="1"/>
</dbReference>
<feature type="transmembrane region" description="Helical" evidence="7">
    <location>
        <begin position="233"/>
        <end position="252"/>
    </location>
</feature>
<feature type="transmembrane region" description="Helical" evidence="7">
    <location>
        <begin position="339"/>
        <end position="358"/>
    </location>
</feature>
<gene>
    <name evidence="9" type="ORF">GCM10023203_24860</name>
</gene>
<evidence type="ECO:0000313" key="10">
    <source>
        <dbReference type="Proteomes" id="UP001500457"/>
    </source>
</evidence>
<dbReference type="SUPFAM" id="SSF103473">
    <property type="entry name" value="MFS general substrate transporter"/>
    <property type="match status" value="1"/>
</dbReference>
<organism evidence="9 10">
    <name type="scientific">Actinomycetospora straminea</name>
    <dbReference type="NCBI Taxonomy" id="663607"/>
    <lineage>
        <taxon>Bacteria</taxon>
        <taxon>Bacillati</taxon>
        <taxon>Actinomycetota</taxon>
        <taxon>Actinomycetes</taxon>
        <taxon>Pseudonocardiales</taxon>
        <taxon>Pseudonocardiaceae</taxon>
        <taxon>Actinomycetospora</taxon>
    </lineage>
</organism>
<feature type="transmembrane region" description="Helical" evidence="7">
    <location>
        <begin position="176"/>
        <end position="197"/>
    </location>
</feature>
<feature type="transmembrane region" description="Helical" evidence="7">
    <location>
        <begin position="310"/>
        <end position="327"/>
    </location>
</feature>
<keyword evidence="2" id="KW-0813">Transport</keyword>
<dbReference type="Proteomes" id="UP001500457">
    <property type="component" value="Unassembled WGS sequence"/>
</dbReference>
<evidence type="ECO:0000256" key="6">
    <source>
        <dbReference type="ARBA" id="ARBA00023136"/>
    </source>
</evidence>
<comment type="subcellular location">
    <subcellularLocation>
        <location evidence="1">Cell membrane</location>
        <topology evidence="1">Multi-pass membrane protein</topology>
    </subcellularLocation>
</comment>
<dbReference type="InterPro" id="IPR020846">
    <property type="entry name" value="MFS_dom"/>
</dbReference>
<reference evidence="10" key="1">
    <citation type="journal article" date="2019" name="Int. J. Syst. Evol. Microbiol.">
        <title>The Global Catalogue of Microorganisms (GCM) 10K type strain sequencing project: providing services to taxonomists for standard genome sequencing and annotation.</title>
        <authorList>
            <consortium name="The Broad Institute Genomics Platform"/>
            <consortium name="The Broad Institute Genome Sequencing Center for Infectious Disease"/>
            <person name="Wu L."/>
            <person name="Ma J."/>
        </authorList>
    </citation>
    <scope>NUCLEOTIDE SEQUENCE [LARGE SCALE GENOMIC DNA]</scope>
    <source>
        <strain evidence="10">JCM 17983</strain>
    </source>
</reference>
<evidence type="ECO:0000256" key="3">
    <source>
        <dbReference type="ARBA" id="ARBA00022475"/>
    </source>
</evidence>
<feature type="transmembrane region" description="Helical" evidence="7">
    <location>
        <begin position="411"/>
        <end position="430"/>
    </location>
</feature>
<feature type="transmembrane region" description="Helical" evidence="7">
    <location>
        <begin position="442"/>
        <end position="468"/>
    </location>
</feature>
<feature type="transmembrane region" description="Helical" evidence="7">
    <location>
        <begin position="91"/>
        <end position="114"/>
    </location>
</feature>
<feature type="domain" description="Major facilitator superfamily (MFS) profile" evidence="8">
    <location>
        <begin position="24"/>
        <end position="472"/>
    </location>
</feature>